<keyword evidence="6 7" id="KW-0012">Acyltransferase</keyword>
<dbReference type="GO" id="GO:0003841">
    <property type="term" value="F:1-acylglycerol-3-phosphate O-acyltransferase activity"/>
    <property type="evidence" value="ECO:0007669"/>
    <property type="project" value="UniProtKB-UniRule"/>
</dbReference>
<feature type="domain" description="Phospholipid/glycerol acyltransferase" evidence="8">
    <location>
        <begin position="73"/>
        <end position="187"/>
    </location>
</feature>
<evidence type="ECO:0000256" key="1">
    <source>
        <dbReference type="ARBA" id="ARBA00005189"/>
    </source>
</evidence>
<dbReference type="PANTHER" id="PTHR10434">
    <property type="entry name" value="1-ACYL-SN-GLYCEROL-3-PHOSPHATE ACYLTRANSFERASE"/>
    <property type="match status" value="1"/>
</dbReference>
<dbReference type="InterPro" id="IPR002123">
    <property type="entry name" value="Plipid/glycerol_acylTrfase"/>
</dbReference>
<gene>
    <name evidence="9" type="primary">plsC</name>
    <name evidence="9" type="ORF">ERS852578_00357</name>
</gene>
<protein>
    <recommendedName>
        <fullName evidence="7">1-acyl-sn-glycerol-3-phosphate acyltransferase</fullName>
        <ecNumber evidence="7">2.3.1.51</ecNumber>
    </recommendedName>
</protein>
<keyword evidence="4 7" id="KW-0808">Transferase</keyword>
<dbReference type="PANTHER" id="PTHR10434:SF64">
    <property type="entry name" value="1-ACYL-SN-GLYCEROL-3-PHOSPHATE ACYLTRANSFERASE-RELATED"/>
    <property type="match status" value="1"/>
</dbReference>
<organism evidence="9 10">
    <name type="scientific">Anaerobutyricum hallii</name>
    <dbReference type="NCBI Taxonomy" id="39488"/>
    <lineage>
        <taxon>Bacteria</taxon>
        <taxon>Bacillati</taxon>
        <taxon>Bacillota</taxon>
        <taxon>Clostridia</taxon>
        <taxon>Lachnospirales</taxon>
        <taxon>Lachnospiraceae</taxon>
        <taxon>Anaerobutyricum</taxon>
    </lineage>
</organism>
<dbReference type="NCBIfam" id="TIGR00530">
    <property type="entry name" value="AGP_acyltrn"/>
    <property type="match status" value="1"/>
</dbReference>
<evidence type="ECO:0000256" key="5">
    <source>
        <dbReference type="ARBA" id="ARBA00023098"/>
    </source>
</evidence>
<keyword evidence="3 7" id="KW-0444">Lipid biosynthesis</keyword>
<keyword evidence="7" id="KW-1208">Phospholipid metabolism</keyword>
<evidence type="ECO:0000313" key="10">
    <source>
        <dbReference type="Proteomes" id="UP000095390"/>
    </source>
</evidence>
<accession>A0A173RRT3</accession>
<comment type="domain">
    <text evidence="7">The HXXXXD motif is essential for acyltransferase activity and may constitute the binding site for the phosphate moiety of the glycerol-3-phosphate.</text>
</comment>
<evidence type="ECO:0000256" key="3">
    <source>
        <dbReference type="ARBA" id="ARBA00022516"/>
    </source>
</evidence>
<evidence type="ECO:0000259" key="8">
    <source>
        <dbReference type="SMART" id="SM00563"/>
    </source>
</evidence>
<dbReference type="SMART" id="SM00563">
    <property type="entry name" value="PlsC"/>
    <property type="match status" value="1"/>
</dbReference>
<dbReference type="AlphaFoldDB" id="A0A173RRT3"/>
<name>A0A173RRT3_9FIRM</name>
<dbReference type="GO" id="GO:0016020">
    <property type="term" value="C:membrane"/>
    <property type="evidence" value="ECO:0007669"/>
    <property type="project" value="InterPro"/>
</dbReference>
<dbReference type="EMBL" id="CYYC01000003">
    <property type="protein sequence ID" value="CUM80703.1"/>
    <property type="molecule type" value="Genomic_DNA"/>
</dbReference>
<comment type="similarity">
    <text evidence="2 7">Belongs to the 1-acyl-sn-glycerol-3-phosphate acyltransferase family.</text>
</comment>
<keyword evidence="5 7" id="KW-0443">Lipid metabolism</keyword>
<dbReference type="CDD" id="cd07989">
    <property type="entry name" value="LPLAT_AGPAT-like"/>
    <property type="match status" value="1"/>
</dbReference>
<sequence length="241" mass="26653">MTFRSICIAVYVFFYLIFTTPMRARLKKLEKTDPQEASRIAQEQVQKVFKHLLKISGVTIEVNGLENIPDEASLFVGNHSSYFDIIVTGATIPGGVGFVAKDSLGKIPGLSSWMKRIHCLFLDRSDVRKGLQTILEGVDYLKEGYSMCIYPEGTRSTTGELGEFKGGSLKMAQRAKAPVVPVAITGTRDIFENNPGLRVYPSHVTISFGKPFKFSDLPAAEKKFAGEHVKKAIEDMLAAQQ</sequence>
<evidence type="ECO:0000256" key="4">
    <source>
        <dbReference type="ARBA" id="ARBA00022679"/>
    </source>
</evidence>
<evidence type="ECO:0000256" key="2">
    <source>
        <dbReference type="ARBA" id="ARBA00008655"/>
    </source>
</evidence>
<dbReference type="RefSeq" id="WP_022170038.1">
    <property type="nucleotide sequence ID" value="NZ_CABJFJ010000008.1"/>
</dbReference>
<evidence type="ECO:0000256" key="7">
    <source>
        <dbReference type="RuleBase" id="RU361267"/>
    </source>
</evidence>
<reference evidence="9 10" key="1">
    <citation type="submission" date="2015-09" db="EMBL/GenBank/DDBJ databases">
        <authorList>
            <consortium name="Pathogen Informatics"/>
        </authorList>
    </citation>
    <scope>NUCLEOTIDE SEQUENCE [LARGE SCALE GENOMIC DNA]</scope>
    <source>
        <strain evidence="9 10">2789STDY5834966</strain>
    </source>
</reference>
<evidence type="ECO:0000313" key="9">
    <source>
        <dbReference type="EMBL" id="CUM80703.1"/>
    </source>
</evidence>
<dbReference type="EC" id="2.3.1.51" evidence="7"/>
<keyword evidence="7" id="KW-0594">Phospholipid biosynthesis</keyword>
<evidence type="ECO:0000256" key="6">
    <source>
        <dbReference type="ARBA" id="ARBA00023315"/>
    </source>
</evidence>
<comment type="pathway">
    <text evidence="1">Lipid metabolism.</text>
</comment>
<dbReference type="Pfam" id="PF01553">
    <property type="entry name" value="Acyltransferase"/>
    <property type="match status" value="1"/>
</dbReference>
<dbReference type="GO" id="GO:0006654">
    <property type="term" value="P:phosphatidic acid biosynthetic process"/>
    <property type="evidence" value="ECO:0007669"/>
    <property type="project" value="TreeGrafter"/>
</dbReference>
<comment type="catalytic activity">
    <reaction evidence="7">
        <text>a 1-acyl-sn-glycero-3-phosphate + an acyl-CoA = a 1,2-diacyl-sn-glycero-3-phosphate + CoA</text>
        <dbReference type="Rhea" id="RHEA:19709"/>
        <dbReference type="ChEBI" id="CHEBI:57287"/>
        <dbReference type="ChEBI" id="CHEBI:57970"/>
        <dbReference type="ChEBI" id="CHEBI:58342"/>
        <dbReference type="ChEBI" id="CHEBI:58608"/>
        <dbReference type="EC" id="2.3.1.51"/>
    </reaction>
</comment>
<proteinExistence type="inferred from homology"/>
<dbReference type="InterPro" id="IPR004552">
    <property type="entry name" value="AGP_acyltrans"/>
</dbReference>
<dbReference type="Proteomes" id="UP000095390">
    <property type="component" value="Unassembled WGS sequence"/>
</dbReference>
<dbReference type="SUPFAM" id="SSF69593">
    <property type="entry name" value="Glycerol-3-phosphate (1)-acyltransferase"/>
    <property type="match status" value="1"/>
</dbReference>